<evidence type="ECO:0000313" key="1">
    <source>
        <dbReference type="EMBL" id="SVA64094.1"/>
    </source>
</evidence>
<reference evidence="1" key="1">
    <citation type="submission" date="2018-05" db="EMBL/GenBank/DDBJ databases">
        <authorList>
            <person name="Lanie J.A."/>
            <person name="Ng W.-L."/>
            <person name="Kazmierczak K.M."/>
            <person name="Andrzejewski T.M."/>
            <person name="Davidsen T.M."/>
            <person name="Wayne K.J."/>
            <person name="Tettelin H."/>
            <person name="Glass J.I."/>
            <person name="Rusch D."/>
            <person name="Podicherti R."/>
            <person name="Tsui H.-C.T."/>
            <person name="Winkler M.E."/>
        </authorList>
    </citation>
    <scope>NUCLEOTIDE SEQUENCE</scope>
</reference>
<dbReference type="AlphaFoldDB" id="A0A381XH41"/>
<accession>A0A381XH41</accession>
<dbReference type="EMBL" id="UINC01015175">
    <property type="protein sequence ID" value="SVA64094.1"/>
    <property type="molecule type" value="Genomic_DNA"/>
</dbReference>
<proteinExistence type="predicted"/>
<sequence>MVGMNSSKRKAMKSVMMNLFRGNINI</sequence>
<name>A0A381XH41_9ZZZZ</name>
<organism evidence="1">
    <name type="scientific">marine metagenome</name>
    <dbReference type="NCBI Taxonomy" id="408172"/>
    <lineage>
        <taxon>unclassified sequences</taxon>
        <taxon>metagenomes</taxon>
        <taxon>ecological metagenomes</taxon>
    </lineage>
</organism>
<protein>
    <submittedName>
        <fullName evidence="1">Uncharacterized protein</fullName>
    </submittedName>
</protein>
<gene>
    <name evidence="1" type="ORF">METZ01_LOCUS116948</name>
</gene>